<comment type="caution">
    <text evidence="3">The sequence shown here is derived from an EMBL/GenBank/DDBJ whole genome shotgun (WGS) entry which is preliminary data.</text>
</comment>
<dbReference type="EMBL" id="JADQDF010000003">
    <property type="protein sequence ID" value="MBW0132612.1"/>
    <property type="molecule type" value="Genomic_DNA"/>
</dbReference>
<feature type="domain" description="HTH luxR-type" evidence="1">
    <location>
        <begin position="20"/>
        <end position="77"/>
    </location>
</feature>
<evidence type="ECO:0000313" key="3">
    <source>
        <dbReference type="EMBL" id="MBW0132612.1"/>
    </source>
</evidence>
<gene>
    <name evidence="2" type="ORF">I4I82_26575</name>
    <name evidence="3" type="ORF">I4I82_33735</name>
</gene>
<keyword evidence="4" id="KW-1185">Reference proteome</keyword>
<name>A0ABS6UK48_9PSEU</name>
<dbReference type="RefSeq" id="WP_218596181.1">
    <property type="nucleotide sequence ID" value="NZ_JADQDE010000005.1"/>
</dbReference>
<accession>A0ABS6UK48</accession>
<dbReference type="InterPro" id="IPR000792">
    <property type="entry name" value="Tscrpt_reg_LuxR_C"/>
</dbReference>
<dbReference type="EMBL" id="JADQDF010000001">
    <property type="protein sequence ID" value="MBW0131221.1"/>
    <property type="molecule type" value="Genomic_DNA"/>
</dbReference>
<evidence type="ECO:0000259" key="1">
    <source>
        <dbReference type="SMART" id="SM00421"/>
    </source>
</evidence>
<evidence type="ECO:0000313" key="4">
    <source>
        <dbReference type="Proteomes" id="UP000694300"/>
    </source>
</evidence>
<dbReference type="Proteomes" id="UP000694300">
    <property type="component" value="Unassembled WGS sequence"/>
</dbReference>
<dbReference type="SMART" id="SM00421">
    <property type="entry name" value="HTH_LUXR"/>
    <property type="match status" value="1"/>
</dbReference>
<sequence>MIRHATGSRHPARARCTCQPAPADDRELLIVARIAAGIPLGQVATELHHTESSISTYVKRARERVGARDKAHLVAIAFRDRLIGFDRDGRVVVAGRAG</sequence>
<evidence type="ECO:0000313" key="2">
    <source>
        <dbReference type="EMBL" id="MBW0131221.1"/>
    </source>
</evidence>
<protein>
    <recommendedName>
        <fullName evidence="1">HTH luxR-type domain-containing protein</fullName>
    </recommendedName>
</protein>
<proteinExistence type="predicted"/>
<organism evidence="3 4">
    <name type="scientific">Pseudonocardia oceani</name>
    <dbReference type="NCBI Taxonomy" id="2792013"/>
    <lineage>
        <taxon>Bacteria</taxon>
        <taxon>Bacillati</taxon>
        <taxon>Actinomycetota</taxon>
        <taxon>Actinomycetes</taxon>
        <taxon>Pseudonocardiales</taxon>
        <taxon>Pseudonocardiaceae</taxon>
        <taxon>Pseudonocardia</taxon>
    </lineage>
</organism>
<reference evidence="3 4" key="1">
    <citation type="submission" date="2020-11" db="EMBL/GenBank/DDBJ databases">
        <title>Pseudonocardia abyssalis sp. nov. and Pseudonocardia oceani sp. nov., description and phylogenomic analysis of two novel actinomycetes isolated from the deep Southern Ocean.</title>
        <authorList>
            <person name="Parra J."/>
        </authorList>
    </citation>
    <scope>NUCLEOTIDE SEQUENCE [LARGE SCALE GENOMIC DNA]</scope>
    <source>
        <strain evidence="3">KRD-185</strain>
        <strain evidence="4">KRD185</strain>
    </source>
</reference>